<feature type="active site" description="Acyl-ester intermediate" evidence="4">
    <location>
        <position position="232"/>
    </location>
</feature>
<dbReference type="EMBL" id="SWKV01000013">
    <property type="protein sequence ID" value="KAF3043234.1"/>
    <property type="molecule type" value="Genomic_DNA"/>
</dbReference>
<sequence>MAHATIKSLLAFLLFWATALAAPAAMDPTVIISAGTIIGTATKPVNQPSLTVSANVYLGVPFAKSPPERFSPPEAVSPWSAPLQAQAVKPACIQQFSGSGQTQTLTKQFFNNPNGPAPEESEDCLYLNVYTPSGVTPNSKKAVMFWLFGGNLQFGTASLGFYDGSSLAITQDVIVVTINYRTNIFGFSNSPEVPFGSQNSGFLDQRFALQWVQQNIAAFGGDPTRVTLFGESAGGESVKQLLANPPSPRSFSAAILESENAVFTGSGLASYTQVLANFGCTDIACLREVDATAIKSYIEANSLNFPPVNGDGTSIDDVRPSILAKKFANVPTFFGTNLNEGRVFLAVLGLDNGTAAVDGALTSVGITDPKAKQSIIAVYAAQGIEDLYVIADRILTDLTFTCSTSTLSSFLALHGYTTYRYRYDASFPTTSIFANSGAYHTSEIPEVFGTYPVNNQFGTVSTQQIDLSAFMQKLWAGFAKNPAGGVGWARAGGALGKELGLLGSKGSSGVTVVNALVADYPCVVYGPIGDALKFNYR</sequence>
<accession>A0A9P5C2M2</accession>
<dbReference type="Gene3D" id="3.40.50.1820">
    <property type="entry name" value="alpha/beta hydrolase"/>
    <property type="match status" value="1"/>
</dbReference>
<dbReference type="InterPro" id="IPR002018">
    <property type="entry name" value="CarbesteraseB"/>
</dbReference>
<feature type="signal peptide" evidence="5">
    <location>
        <begin position="1"/>
        <end position="21"/>
    </location>
</feature>
<organism evidence="7 8">
    <name type="scientific">Didymella heteroderae</name>
    <dbReference type="NCBI Taxonomy" id="1769908"/>
    <lineage>
        <taxon>Eukaryota</taxon>
        <taxon>Fungi</taxon>
        <taxon>Dikarya</taxon>
        <taxon>Ascomycota</taxon>
        <taxon>Pezizomycotina</taxon>
        <taxon>Dothideomycetes</taxon>
        <taxon>Pleosporomycetidae</taxon>
        <taxon>Pleosporales</taxon>
        <taxon>Pleosporineae</taxon>
        <taxon>Didymellaceae</taxon>
        <taxon>Didymella</taxon>
    </lineage>
</organism>
<dbReference type="InterPro" id="IPR019819">
    <property type="entry name" value="Carboxylesterase_B_CS"/>
</dbReference>
<name>A0A9P5C2M2_9PLEO</name>
<dbReference type="SUPFAM" id="SSF53474">
    <property type="entry name" value="alpha/beta-Hydrolases"/>
    <property type="match status" value="1"/>
</dbReference>
<evidence type="ECO:0000256" key="2">
    <source>
        <dbReference type="ARBA" id="ARBA00022801"/>
    </source>
</evidence>
<keyword evidence="5" id="KW-0732">Signal</keyword>
<comment type="caution">
    <text evidence="7">The sequence shown here is derived from an EMBL/GenBank/DDBJ whole genome shotgun (WGS) entry which is preliminary data.</text>
</comment>
<proteinExistence type="inferred from homology"/>
<gene>
    <name evidence="7" type="ORF">E8E12_009603</name>
</gene>
<evidence type="ECO:0000256" key="4">
    <source>
        <dbReference type="PIRSR" id="PIRSR600997-1"/>
    </source>
</evidence>
<comment type="similarity">
    <text evidence="1 5">Belongs to the type-B carboxylesterase/lipase family.</text>
</comment>
<dbReference type="PROSITE" id="PS00122">
    <property type="entry name" value="CARBOXYLESTERASE_B_1"/>
    <property type="match status" value="1"/>
</dbReference>
<dbReference type="AlphaFoldDB" id="A0A9P5C2M2"/>
<evidence type="ECO:0000256" key="5">
    <source>
        <dbReference type="RuleBase" id="RU361235"/>
    </source>
</evidence>
<dbReference type="InterPro" id="IPR050654">
    <property type="entry name" value="AChE-related_enzymes"/>
</dbReference>
<dbReference type="PROSITE" id="PS00941">
    <property type="entry name" value="CARBOXYLESTERASE_B_2"/>
    <property type="match status" value="1"/>
</dbReference>
<protein>
    <recommendedName>
        <fullName evidence="5">Carboxylic ester hydrolase</fullName>
        <ecNumber evidence="5">3.1.1.-</ecNumber>
    </recommendedName>
</protein>
<dbReference type="InterPro" id="IPR019826">
    <property type="entry name" value="Carboxylesterase_B_AS"/>
</dbReference>
<evidence type="ECO:0000256" key="1">
    <source>
        <dbReference type="ARBA" id="ARBA00005964"/>
    </source>
</evidence>
<dbReference type="GO" id="GO:0004104">
    <property type="term" value="F:cholinesterase activity"/>
    <property type="evidence" value="ECO:0007669"/>
    <property type="project" value="InterPro"/>
</dbReference>
<evidence type="ECO:0000259" key="6">
    <source>
        <dbReference type="Pfam" id="PF00135"/>
    </source>
</evidence>
<evidence type="ECO:0000256" key="3">
    <source>
        <dbReference type="ARBA" id="ARBA00023157"/>
    </source>
</evidence>
<keyword evidence="2 5" id="KW-0378">Hydrolase</keyword>
<feature type="active site" description="Charge relay system" evidence="4">
    <location>
        <position position="440"/>
    </location>
</feature>
<dbReference type="Proteomes" id="UP000758155">
    <property type="component" value="Unassembled WGS sequence"/>
</dbReference>
<keyword evidence="3" id="KW-1015">Disulfide bond</keyword>
<keyword evidence="8" id="KW-1185">Reference proteome</keyword>
<evidence type="ECO:0000313" key="8">
    <source>
        <dbReference type="Proteomes" id="UP000758155"/>
    </source>
</evidence>
<dbReference type="PRINTS" id="PR00878">
    <property type="entry name" value="CHOLNESTRASE"/>
</dbReference>
<dbReference type="EC" id="3.1.1.-" evidence="5"/>
<feature type="active site" description="Charge relay system" evidence="4">
    <location>
        <position position="340"/>
    </location>
</feature>
<dbReference type="PANTHER" id="PTHR43918">
    <property type="entry name" value="ACETYLCHOLINESTERASE"/>
    <property type="match status" value="1"/>
</dbReference>
<dbReference type="InterPro" id="IPR029058">
    <property type="entry name" value="AB_hydrolase_fold"/>
</dbReference>
<evidence type="ECO:0000313" key="7">
    <source>
        <dbReference type="EMBL" id="KAF3043234.1"/>
    </source>
</evidence>
<reference evidence="7" key="1">
    <citation type="submission" date="2019-04" db="EMBL/GenBank/DDBJ databases">
        <title>Sequencing of skin fungus with MAO and IRED activity.</title>
        <authorList>
            <person name="Marsaioli A.J."/>
            <person name="Bonatto J.M.C."/>
            <person name="Reis Junior O."/>
        </authorList>
    </citation>
    <scope>NUCLEOTIDE SEQUENCE</scope>
    <source>
        <strain evidence="7">28M1</strain>
    </source>
</reference>
<dbReference type="InterPro" id="IPR000997">
    <property type="entry name" value="Cholinesterase"/>
</dbReference>
<dbReference type="Pfam" id="PF00135">
    <property type="entry name" value="COesterase"/>
    <property type="match status" value="1"/>
</dbReference>
<feature type="chain" id="PRO_5040546027" description="Carboxylic ester hydrolase" evidence="5">
    <location>
        <begin position="22"/>
        <end position="537"/>
    </location>
</feature>
<dbReference type="PANTHER" id="PTHR43918:SF4">
    <property type="entry name" value="CARBOXYLIC ESTER HYDROLASE"/>
    <property type="match status" value="1"/>
</dbReference>
<feature type="domain" description="Carboxylesterase type B" evidence="6">
    <location>
        <begin position="27"/>
        <end position="481"/>
    </location>
</feature>
<dbReference type="OrthoDB" id="408631at2759"/>